<proteinExistence type="predicted"/>
<dbReference type="PANTHER" id="PTHR47412">
    <property type="entry name" value="FI01434P-RELATED"/>
    <property type="match status" value="1"/>
</dbReference>
<comment type="caution">
    <text evidence="2">The sequence shown here is derived from an EMBL/GenBank/DDBJ whole genome shotgun (WGS) entry which is preliminary data.</text>
</comment>
<organism evidence="2 3">
    <name type="scientific">Cotesia congregata</name>
    <name type="common">Parasitoid wasp</name>
    <name type="synonym">Apanteles congregatus</name>
    <dbReference type="NCBI Taxonomy" id="51543"/>
    <lineage>
        <taxon>Eukaryota</taxon>
        <taxon>Metazoa</taxon>
        <taxon>Ecdysozoa</taxon>
        <taxon>Arthropoda</taxon>
        <taxon>Hexapoda</taxon>
        <taxon>Insecta</taxon>
        <taxon>Pterygota</taxon>
        <taxon>Neoptera</taxon>
        <taxon>Endopterygota</taxon>
        <taxon>Hymenoptera</taxon>
        <taxon>Apocrita</taxon>
        <taxon>Ichneumonoidea</taxon>
        <taxon>Braconidae</taxon>
        <taxon>Microgastrinae</taxon>
        <taxon>Cotesia</taxon>
    </lineage>
</organism>
<gene>
    <name evidence="2" type="ORF">HICCMSTLAB_LOCUS11987</name>
</gene>
<protein>
    <submittedName>
        <fullName evidence="2">4-glucuronyltransferase 1 (Homo sapiens)</fullName>
    </submittedName>
</protein>
<evidence type="ECO:0000313" key="3">
    <source>
        <dbReference type="Proteomes" id="UP000786811"/>
    </source>
</evidence>
<dbReference type="PANTHER" id="PTHR47412:SF1">
    <property type="entry name" value="FI01434P-RELATED"/>
    <property type="match status" value="1"/>
</dbReference>
<keyword evidence="1" id="KW-0812">Transmembrane</keyword>
<dbReference type="EMBL" id="CAJNRD030001123">
    <property type="protein sequence ID" value="CAG5104408.1"/>
    <property type="molecule type" value="Genomic_DNA"/>
</dbReference>
<keyword evidence="1" id="KW-1133">Transmembrane helix</keyword>
<name>A0A8J2HKY9_COTCN</name>
<reference evidence="2" key="1">
    <citation type="submission" date="2021-04" db="EMBL/GenBank/DDBJ databases">
        <authorList>
            <person name="Chebbi M.A.C M."/>
        </authorList>
    </citation>
    <scope>NUCLEOTIDE SEQUENCE</scope>
</reference>
<evidence type="ECO:0000313" key="2">
    <source>
        <dbReference type="EMBL" id="CAG5104408.1"/>
    </source>
</evidence>
<dbReference type="Pfam" id="PF13896">
    <property type="entry name" value="Glyco_transf_49"/>
    <property type="match status" value="1"/>
</dbReference>
<dbReference type="AlphaFoldDB" id="A0A8J2HKY9"/>
<keyword evidence="3" id="KW-1185">Reference proteome</keyword>
<accession>A0A8J2HKY9</accession>
<feature type="transmembrane region" description="Helical" evidence="1">
    <location>
        <begin position="7"/>
        <end position="26"/>
    </location>
</feature>
<dbReference type="OrthoDB" id="9974378at2759"/>
<sequence length="453" mass="51893">MRGYPRRLILIIGIVVFVFFCTRLLVGRIVLPLADDEAPSSSSSTHGPQRLAEDLSALVARAYVPGMYMRGEKPKNNTGCAWKYGLPNIFYYPVDKVRFTPQGGEDGPYRVLPFIIRSSESELTPRLTFCTHATPDLVYNIVEIVKRWEGPVSLAVFSPSRDAALAVRLLDRACRCVPEMRKLSVHLIFPANRIPIIASDDYLPEDGDCAALDLQWERLESVAERRDKGLTYPINVARNIAKTLAMTTRVLVADIELLPSDKLASGFFKMINGQPPNKGLAFVVPVFEIEETQQPPKNKRELMAAINKDLAVYFHKYMCIHCQRFPGITKWILRPDPGRVRPLIVTRREYPHHRWEPVFIGTQDDPLYNENMTWEGRQEKMSQMLEMCLMNYHLIILDGAFLVHTPGIKRKTYQLNPSKSTFERTQEVLNAQIYQSITQNLLKQYPINRKCRQ</sequence>
<evidence type="ECO:0000256" key="1">
    <source>
        <dbReference type="SAM" id="Phobius"/>
    </source>
</evidence>
<dbReference type="Proteomes" id="UP000786811">
    <property type="component" value="Unassembled WGS sequence"/>
</dbReference>
<keyword evidence="1" id="KW-0472">Membrane</keyword>